<gene>
    <name evidence="1" type="ORF">ACS77_16570</name>
</gene>
<reference evidence="1 2" key="1">
    <citation type="submission" date="2015-06" db="EMBL/GenBank/DDBJ databases">
        <authorList>
            <person name="Hoefler B.C."/>
            <person name="Straight P.D."/>
        </authorList>
    </citation>
    <scope>NUCLEOTIDE SEQUENCE [LARGE SCALE GENOMIC DNA]</scope>
    <source>
        <strain evidence="1 2">Riq4</strain>
    </source>
</reference>
<name>A0A0L1MCM4_PSESX</name>
<dbReference type="OrthoDB" id="9795020at2"/>
<accession>A0A0L1MCM4</accession>
<dbReference type="AlphaFoldDB" id="A0A0L1MCM4"/>
<dbReference type="Proteomes" id="UP000036955">
    <property type="component" value="Unassembled WGS sequence"/>
</dbReference>
<protein>
    <recommendedName>
        <fullName evidence="3">Nucleotidyl transferase AbiEii/AbiGii toxin family protein</fullName>
    </recommendedName>
</protein>
<organism evidence="1 2">
    <name type="scientific">Pseudomonas syringae</name>
    <dbReference type="NCBI Taxonomy" id="317"/>
    <lineage>
        <taxon>Bacteria</taxon>
        <taxon>Pseudomonadati</taxon>
        <taxon>Pseudomonadota</taxon>
        <taxon>Gammaproteobacteria</taxon>
        <taxon>Pseudomonadales</taxon>
        <taxon>Pseudomonadaceae</taxon>
        <taxon>Pseudomonas</taxon>
    </lineage>
</organism>
<evidence type="ECO:0008006" key="3">
    <source>
        <dbReference type="Google" id="ProtNLM"/>
    </source>
</evidence>
<comment type="caution">
    <text evidence="1">The sequence shown here is derived from an EMBL/GenBank/DDBJ whole genome shotgun (WGS) entry which is preliminary data.</text>
</comment>
<dbReference type="PATRIC" id="fig|317.197.peg.2684"/>
<evidence type="ECO:0000313" key="2">
    <source>
        <dbReference type="Proteomes" id="UP000036955"/>
    </source>
</evidence>
<evidence type="ECO:0000313" key="1">
    <source>
        <dbReference type="EMBL" id="KNH26272.1"/>
    </source>
</evidence>
<sequence>MVVGIERFREYFKDYQGSYVLIGGVAASITMELLDEPFRATNDLDVVLVVEALNREFVGQFWKFIKDGGYAIRQNGDSEGDSPVFYRFQDPQDKSFPVQIELFSRVPDGLEHEEAARMTEIPVEEQAASLSAIILDDEYYNFLLAGVDHTQEISHIGADRLVPLKAHAWLNKKAQIESGVRVDSRDINKHFRDVILLSVGLTEGMTKLPERMALDLRLFLSQVPAELASNPRGYKGVDADRLIKTIQEAFGLN</sequence>
<dbReference type="EMBL" id="LFQK01000027">
    <property type="protein sequence ID" value="KNH26272.1"/>
    <property type="molecule type" value="Genomic_DNA"/>
</dbReference>
<proteinExistence type="predicted"/>